<dbReference type="Proteomes" id="UP000588586">
    <property type="component" value="Unassembled WGS sequence"/>
</dbReference>
<dbReference type="NCBIfam" id="TIGR03696">
    <property type="entry name" value="Rhs_assc_core"/>
    <property type="match status" value="1"/>
</dbReference>
<dbReference type="InterPro" id="IPR022385">
    <property type="entry name" value="Rhs_assc_core"/>
</dbReference>
<dbReference type="InterPro" id="IPR049250">
    <property type="entry name" value="DUF6883"/>
</dbReference>
<evidence type="ECO:0000313" key="3">
    <source>
        <dbReference type="EMBL" id="NNM44393.1"/>
    </source>
</evidence>
<feature type="compositionally biased region" description="Polar residues" evidence="1">
    <location>
        <begin position="41"/>
        <end position="51"/>
    </location>
</feature>
<accession>A0A849HCM1</accession>
<dbReference type="PRINTS" id="PR00394">
    <property type="entry name" value="RHSPROTEIN"/>
</dbReference>
<gene>
    <name evidence="3" type="ORF">HJG52_00020</name>
</gene>
<dbReference type="InterPro" id="IPR050708">
    <property type="entry name" value="T6SS_VgrG/RHS"/>
</dbReference>
<comment type="caution">
    <text evidence="3">The sequence shown here is derived from an EMBL/GenBank/DDBJ whole genome shotgun (WGS) entry which is preliminary data.</text>
</comment>
<dbReference type="PANTHER" id="PTHR32305:SF15">
    <property type="entry name" value="PROTEIN RHSA-RELATED"/>
    <property type="match status" value="1"/>
</dbReference>
<organism evidence="3 4">
    <name type="scientific">Knoellia koreensis</name>
    <dbReference type="NCBI Taxonomy" id="2730921"/>
    <lineage>
        <taxon>Bacteria</taxon>
        <taxon>Bacillati</taxon>
        <taxon>Actinomycetota</taxon>
        <taxon>Actinomycetes</taxon>
        <taxon>Micrococcales</taxon>
        <taxon>Intrasporangiaceae</taxon>
        <taxon>Knoellia</taxon>
    </lineage>
</organism>
<protein>
    <recommendedName>
        <fullName evidence="2">DUF6883 domain-containing protein</fullName>
    </recommendedName>
</protein>
<feature type="region of interest" description="Disordered" evidence="1">
    <location>
        <begin position="40"/>
        <end position="67"/>
    </location>
</feature>
<dbReference type="Gene3D" id="2.180.10.10">
    <property type="entry name" value="RHS repeat-associated core"/>
    <property type="match status" value="1"/>
</dbReference>
<reference evidence="3 4" key="1">
    <citation type="submission" date="2020-04" db="EMBL/GenBank/DDBJ databases">
        <title>Knoellia sp. isolate from air conditioner.</title>
        <authorList>
            <person name="Chea S."/>
            <person name="Kim D.-U."/>
        </authorList>
    </citation>
    <scope>NUCLEOTIDE SEQUENCE [LARGE SCALE GENOMIC DNA]</scope>
    <source>
        <strain evidence="3 4">DB2414S</strain>
    </source>
</reference>
<sequence>MRLGPSRVGPLLRSLLRALLVLMLVGLGLGWSGASAGPALTATSDPRTPTCNPAARDTQAPLAPTPHLNQQCVPTRRGGAAVAEASSRHTGAGTAGGEPGVGAVDEAFHAIVTDLVGAPWRLVGPDGSTVWSRSALLWGEPGRVGDLMPLRFPGQFADAETGLVYNVFRYYDPVNARFISSDPLGQVPGPNTYAYVSNPTTLTDPLGLSPCGDAAKFEDGAFRLIGANRATIDPRKLTEYALNPNHPVGGNKARVFESPLGFNRSNADDLMAQQRQGVMENMPIPGKVDKWGTRFTVDIPVTGPGGSGIVRTGWIYTPGSTTPSLNTLTVR</sequence>
<dbReference type="Pfam" id="PF21814">
    <property type="entry name" value="DUF6883"/>
    <property type="match status" value="1"/>
</dbReference>
<feature type="domain" description="DUF6883" evidence="2">
    <location>
        <begin position="224"/>
        <end position="328"/>
    </location>
</feature>
<dbReference type="PANTHER" id="PTHR32305">
    <property type="match status" value="1"/>
</dbReference>
<evidence type="ECO:0000313" key="4">
    <source>
        <dbReference type="Proteomes" id="UP000588586"/>
    </source>
</evidence>
<name>A0A849HCM1_9MICO</name>
<evidence type="ECO:0000259" key="2">
    <source>
        <dbReference type="Pfam" id="PF21814"/>
    </source>
</evidence>
<keyword evidence="4" id="KW-1185">Reference proteome</keyword>
<proteinExistence type="predicted"/>
<dbReference type="AlphaFoldDB" id="A0A849HCM1"/>
<dbReference type="EMBL" id="JABEPQ010000001">
    <property type="protein sequence ID" value="NNM44393.1"/>
    <property type="molecule type" value="Genomic_DNA"/>
</dbReference>
<evidence type="ECO:0000256" key="1">
    <source>
        <dbReference type="SAM" id="MobiDB-lite"/>
    </source>
</evidence>